<dbReference type="AlphaFoldDB" id="A0A1M6HE27"/>
<dbReference type="STRING" id="415425.SAMN05444363_2991"/>
<feature type="domain" description="Lipocalin-like" evidence="1">
    <location>
        <begin position="38"/>
        <end position="122"/>
    </location>
</feature>
<dbReference type="InterPro" id="IPR024311">
    <property type="entry name" value="Lipocalin-like"/>
</dbReference>
<dbReference type="RefSeq" id="WP_159432956.1">
    <property type="nucleotide sequence ID" value="NZ_FQZI01000008.1"/>
</dbReference>
<organism evidence="2 3">
    <name type="scientific">Flavobacterium terrae</name>
    <dbReference type="NCBI Taxonomy" id="415425"/>
    <lineage>
        <taxon>Bacteria</taxon>
        <taxon>Pseudomonadati</taxon>
        <taxon>Bacteroidota</taxon>
        <taxon>Flavobacteriia</taxon>
        <taxon>Flavobacteriales</taxon>
        <taxon>Flavobacteriaceae</taxon>
        <taxon>Flavobacterium</taxon>
    </lineage>
</organism>
<evidence type="ECO:0000313" key="2">
    <source>
        <dbReference type="EMBL" id="SHJ20376.1"/>
    </source>
</evidence>
<evidence type="ECO:0000313" key="3">
    <source>
        <dbReference type="Proteomes" id="UP000184488"/>
    </source>
</evidence>
<sequence>MKTIKSIFTLLAFTTLLSCSKDDNDSRQPTVAELLTSGRWYFESMTTVTLDNCGKNTSIQFYENGNIYTETYSLNGASECVLSQVNSGTYELLSDTQLSTTNGSETNSSLVIVQISETQLIIRDESGSTHNTITFDKTQG</sequence>
<dbReference type="EMBL" id="FQZI01000008">
    <property type="protein sequence ID" value="SHJ20376.1"/>
    <property type="molecule type" value="Genomic_DNA"/>
</dbReference>
<protein>
    <submittedName>
        <fullName evidence="2">Lipocalin-like domain-containing protein</fullName>
    </submittedName>
</protein>
<proteinExistence type="predicted"/>
<name>A0A1M6HE27_9FLAO</name>
<dbReference type="OrthoDB" id="1443664at2"/>
<dbReference type="Proteomes" id="UP000184488">
    <property type="component" value="Unassembled WGS sequence"/>
</dbReference>
<accession>A0A1M6HE27</accession>
<keyword evidence="3" id="KW-1185">Reference proteome</keyword>
<reference evidence="3" key="1">
    <citation type="submission" date="2016-11" db="EMBL/GenBank/DDBJ databases">
        <authorList>
            <person name="Varghese N."/>
            <person name="Submissions S."/>
        </authorList>
    </citation>
    <scope>NUCLEOTIDE SEQUENCE [LARGE SCALE GENOMIC DNA]</scope>
    <source>
        <strain evidence="3">DSM 18829</strain>
    </source>
</reference>
<dbReference type="PROSITE" id="PS51257">
    <property type="entry name" value="PROKAR_LIPOPROTEIN"/>
    <property type="match status" value="1"/>
</dbReference>
<gene>
    <name evidence="2" type="ORF">SAMN05444363_2991</name>
</gene>
<evidence type="ECO:0000259" key="1">
    <source>
        <dbReference type="Pfam" id="PF13648"/>
    </source>
</evidence>
<dbReference type="Pfam" id="PF13648">
    <property type="entry name" value="Lipocalin_4"/>
    <property type="match status" value="1"/>
</dbReference>